<comment type="catalytic activity">
    <reaction evidence="1">
        <text>Hydrolysis of (1-&gt;3)-beta-D-glucosidic linkages in (1-&gt;3)-beta-D-glucans.</text>
        <dbReference type="EC" id="3.2.1.39"/>
    </reaction>
</comment>
<evidence type="ECO:0000256" key="10">
    <source>
        <dbReference type="ARBA" id="ARBA00023316"/>
    </source>
</evidence>
<evidence type="ECO:0000256" key="14">
    <source>
        <dbReference type="ARBA" id="ARBA00043078"/>
    </source>
</evidence>
<evidence type="ECO:0000256" key="11">
    <source>
        <dbReference type="ARBA" id="ARBA00023326"/>
    </source>
</evidence>
<dbReference type="PANTHER" id="PTHR16631:SF17">
    <property type="entry name" value="GLUCAN ENDO-1,3-BETA-GLUCOSIDASE BTGC"/>
    <property type="match status" value="1"/>
</dbReference>
<keyword evidence="8" id="KW-0325">Glycoprotein</keyword>
<evidence type="ECO:0000256" key="2">
    <source>
        <dbReference type="ARBA" id="ARBA00004401"/>
    </source>
</evidence>
<evidence type="ECO:0000256" key="4">
    <source>
        <dbReference type="ARBA" id="ARBA00012780"/>
    </source>
</evidence>
<keyword evidence="15" id="KW-0732">Signal</keyword>
<comment type="function">
    <text evidence="12">Glucanases play a role in cell expansion during growth, in cell-cell fusion during mating, and in spore release during sporulation. This enzyme may be involved in beta-glucan degradation. Active on laminarin and lichenan.</text>
</comment>
<keyword evidence="17" id="KW-1185">Reference proteome</keyword>
<evidence type="ECO:0000256" key="15">
    <source>
        <dbReference type="SAM" id="SignalP"/>
    </source>
</evidence>
<keyword evidence="5" id="KW-1003">Cell membrane</keyword>
<evidence type="ECO:0000256" key="6">
    <source>
        <dbReference type="ARBA" id="ARBA00022801"/>
    </source>
</evidence>
<dbReference type="EC" id="3.2.1.39" evidence="4"/>
<evidence type="ECO:0000313" key="17">
    <source>
        <dbReference type="Proteomes" id="UP000007148"/>
    </source>
</evidence>
<dbReference type="InterPro" id="IPR017853">
    <property type="entry name" value="GH"/>
</dbReference>
<dbReference type="SUPFAM" id="SSF51445">
    <property type="entry name" value="(Trans)glycosidases"/>
    <property type="match status" value="1"/>
</dbReference>
<gene>
    <name evidence="16" type="ORF">PIIN_01471</name>
</gene>
<comment type="similarity">
    <text evidence="3">Belongs to the glycosyl hydrolase 17 family.</text>
</comment>
<dbReference type="HOGENOM" id="CLU_052206_0_0_1"/>
<dbReference type="GO" id="GO:0071555">
    <property type="term" value="P:cell wall organization"/>
    <property type="evidence" value="ECO:0007669"/>
    <property type="project" value="UniProtKB-KW"/>
</dbReference>
<evidence type="ECO:0000256" key="13">
    <source>
        <dbReference type="ARBA" id="ARBA00042373"/>
    </source>
</evidence>
<dbReference type="GO" id="GO:0042973">
    <property type="term" value="F:glucan endo-1,3-beta-D-glucosidase activity"/>
    <property type="evidence" value="ECO:0007669"/>
    <property type="project" value="UniProtKB-EC"/>
</dbReference>
<dbReference type="PANTHER" id="PTHR16631">
    <property type="entry name" value="GLUCAN 1,3-BETA-GLUCOSIDASE"/>
    <property type="match status" value="1"/>
</dbReference>
<accession>G4T8L5</accession>
<evidence type="ECO:0000256" key="3">
    <source>
        <dbReference type="ARBA" id="ARBA00008773"/>
    </source>
</evidence>
<sequence>MHTVVTLLLVALYSLIQARAAPLVSGAMSGKVAVANNACFPSQGFQPLDPSKGAPSTPLSNWWCPAETENGFFGFTYAAWDCQDLNTMKADFGRMRNQYKARYVRMYAWCDDDGTYLKNMISAAYSQGLGIYATIWFGFDGGNAWKKRRDQLVNAIKTNPLAPFVIRSVDVGSEPLYDWVLTPKDLTAEINNVKGLISSYGIKVSISEMKYGYSVQGDSQMVLDAEDVVHTHQLPFFDPNATTGDKALGSIIDSTKWFVSKTNNNRKIVYTQTGWPTNDKVWKANSPSAKASVGDAQAYYQLLDRSCEQLKSITPQGGVGWFWHIWKDSMLDGWGLLDWNGNPKWNFAPRTSC</sequence>
<protein>
    <recommendedName>
        <fullName evidence="4">glucan endo-1,3-beta-D-glucosidase</fullName>
        <ecNumber evidence="4">3.2.1.39</ecNumber>
    </recommendedName>
    <alternativeName>
        <fullName evidence="14">Endo-1,3-beta-glucanase btgC</fullName>
    </alternativeName>
    <alternativeName>
        <fullName evidence="13">Laminarinase btgC</fullName>
    </alternativeName>
</protein>
<dbReference type="OrthoDB" id="77201at2759"/>
<keyword evidence="6" id="KW-0378">Hydrolase</keyword>
<dbReference type="InParanoid" id="G4T8L5"/>
<dbReference type="Gene3D" id="3.20.20.80">
    <property type="entry name" value="Glycosidases"/>
    <property type="match status" value="1"/>
</dbReference>
<feature type="chain" id="PRO_5003468279" description="glucan endo-1,3-beta-D-glucosidase" evidence="15">
    <location>
        <begin position="21"/>
        <end position="353"/>
    </location>
</feature>
<comment type="subcellular location">
    <subcellularLocation>
        <location evidence="2">Cell membrane</location>
        <topology evidence="2">Single-pass type II membrane protein</topology>
    </subcellularLocation>
</comment>
<dbReference type="GO" id="GO:0009277">
    <property type="term" value="C:fungal-type cell wall"/>
    <property type="evidence" value="ECO:0007669"/>
    <property type="project" value="TreeGrafter"/>
</dbReference>
<dbReference type="GO" id="GO:0005886">
    <property type="term" value="C:plasma membrane"/>
    <property type="evidence" value="ECO:0007669"/>
    <property type="project" value="UniProtKB-SubCell"/>
</dbReference>
<evidence type="ECO:0000256" key="5">
    <source>
        <dbReference type="ARBA" id="ARBA00022475"/>
    </source>
</evidence>
<evidence type="ECO:0000256" key="8">
    <source>
        <dbReference type="ARBA" id="ARBA00023180"/>
    </source>
</evidence>
<keyword evidence="7" id="KW-0472">Membrane</keyword>
<dbReference type="GO" id="GO:0005576">
    <property type="term" value="C:extracellular region"/>
    <property type="evidence" value="ECO:0007669"/>
    <property type="project" value="TreeGrafter"/>
</dbReference>
<keyword evidence="9" id="KW-0119">Carbohydrate metabolism</keyword>
<dbReference type="Proteomes" id="UP000007148">
    <property type="component" value="Unassembled WGS sequence"/>
</dbReference>
<keyword evidence="10" id="KW-0961">Cell wall biogenesis/degradation</keyword>
<evidence type="ECO:0000256" key="9">
    <source>
        <dbReference type="ARBA" id="ARBA00023277"/>
    </source>
</evidence>
<keyword evidence="11" id="KW-0624">Polysaccharide degradation</keyword>
<organism evidence="16 17">
    <name type="scientific">Serendipita indica (strain DSM 11827)</name>
    <name type="common">Root endophyte fungus</name>
    <name type="synonym">Piriformospora indica</name>
    <dbReference type="NCBI Taxonomy" id="1109443"/>
    <lineage>
        <taxon>Eukaryota</taxon>
        <taxon>Fungi</taxon>
        <taxon>Dikarya</taxon>
        <taxon>Basidiomycota</taxon>
        <taxon>Agaricomycotina</taxon>
        <taxon>Agaricomycetes</taxon>
        <taxon>Sebacinales</taxon>
        <taxon>Serendipitaceae</taxon>
        <taxon>Serendipita</taxon>
    </lineage>
</organism>
<dbReference type="GO" id="GO:0009986">
    <property type="term" value="C:cell surface"/>
    <property type="evidence" value="ECO:0007669"/>
    <property type="project" value="TreeGrafter"/>
</dbReference>
<dbReference type="GO" id="GO:0000272">
    <property type="term" value="P:polysaccharide catabolic process"/>
    <property type="evidence" value="ECO:0007669"/>
    <property type="project" value="UniProtKB-KW"/>
</dbReference>
<evidence type="ECO:0000256" key="7">
    <source>
        <dbReference type="ARBA" id="ARBA00023136"/>
    </source>
</evidence>
<dbReference type="InterPro" id="IPR050732">
    <property type="entry name" value="Beta-glucan_modifiers"/>
</dbReference>
<reference evidence="16 17" key="1">
    <citation type="journal article" date="2011" name="PLoS Pathog.">
        <title>Endophytic Life Strategies Decoded by Genome and Transcriptome Analyses of the Mutualistic Root Symbiont Piriformospora indica.</title>
        <authorList>
            <person name="Zuccaro A."/>
            <person name="Lahrmann U."/>
            <person name="Guldener U."/>
            <person name="Langen G."/>
            <person name="Pfiffi S."/>
            <person name="Biedenkopf D."/>
            <person name="Wong P."/>
            <person name="Samans B."/>
            <person name="Grimm C."/>
            <person name="Basiewicz M."/>
            <person name="Murat C."/>
            <person name="Martin F."/>
            <person name="Kogel K.H."/>
        </authorList>
    </citation>
    <scope>NUCLEOTIDE SEQUENCE [LARGE SCALE GENOMIC DNA]</scope>
    <source>
        <strain evidence="16 17">DSM 11827</strain>
    </source>
</reference>
<proteinExistence type="inferred from homology"/>
<dbReference type="EMBL" id="CAFZ01000017">
    <property type="protein sequence ID" value="CCA67642.1"/>
    <property type="molecule type" value="Genomic_DNA"/>
</dbReference>
<dbReference type="eggNOG" id="ENOG502RF47">
    <property type="taxonomic scope" value="Eukaryota"/>
</dbReference>
<evidence type="ECO:0000256" key="12">
    <source>
        <dbReference type="ARBA" id="ARBA00037649"/>
    </source>
</evidence>
<dbReference type="AlphaFoldDB" id="G4T8L5"/>
<evidence type="ECO:0000313" key="16">
    <source>
        <dbReference type="EMBL" id="CCA67642.1"/>
    </source>
</evidence>
<comment type="caution">
    <text evidence="16">The sequence shown here is derived from an EMBL/GenBank/DDBJ whole genome shotgun (WGS) entry which is preliminary data.</text>
</comment>
<dbReference type="OMA" id="DEMEPGY"/>
<name>G4T8L5_SERID</name>
<feature type="signal peptide" evidence="15">
    <location>
        <begin position="1"/>
        <end position="20"/>
    </location>
</feature>
<evidence type="ECO:0000256" key="1">
    <source>
        <dbReference type="ARBA" id="ARBA00000382"/>
    </source>
</evidence>